<accession>A0A243D0U9</accession>
<proteinExistence type="predicted"/>
<evidence type="ECO:0000313" key="1">
    <source>
        <dbReference type="EMBL" id="OTY79070.1"/>
    </source>
</evidence>
<keyword evidence="1" id="KW-0808">Transferase</keyword>
<dbReference type="Proteomes" id="UP000194911">
    <property type="component" value="Unassembled WGS sequence"/>
</dbReference>
<dbReference type="AlphaFoldDB" id="A0A243D0U9"/>
<reference evidence="1 2" key="1">
    <citation type="submission" date="2016-10" db="EMBL/GenBank/DDBJ databases">
        <title>Comparative genomics of Bacillus thuringiensis reveals a path to pathogens against multiple invertebrate hosts.</title>
        <authorList>
            <person name="Zheng J."/>
            <person name="Gao Q."/>
            <person name="Liu H."/>
            <person name="Peng D."/>
            <person name="Ruan L."/>
            <person name="Sun M."/>
        </authorList>
    </citation>
    <scope>NUCLEOTIDE SEQUENCE [LARGE SCALE GENOMIC DNA]</scope>
    <source>
        <strain evidence="1">BGSC 4CE1</strain>
    </source>
</reference>
<keyword evidence="1" id="KW-0489">Methyltransferase</keyword>
<sequence>MHWKIEGDGIYMSTIEKWTAVDQYVSDVLIPKDSTFS</sequence>
<evidence type="ECO:0000313" key="2">
    <source>
        <dbReference type="Proteomes" id="UP000194911"/>
    </source>
</evidence>
<dbReference type="EMBL" id="NFDQ01000019">
    <property type="protein sequence ID" value="OTY79070.1"/>
    <property type="molecule type" value="Genomic_DNA"/>
</dbReference>
<dbReference type="GO" id="GO:0032259">
    <property type="term" value="P:methylation"/>
    <property type="evidence" value="ECO:0007669"/>
    <property type="project" value="UniProtKB-KW"/>
</dbReference>
<comment type="caution">
    <text evidence="1">The sequence shown here is derived from an EMBL/GenBank/DDBJ whole genome shotgun (WGS) entry which is preliminary data.</text>
</comment>
<protein>
    <submittedName>
        <fullName evidence="1">Methyltransferase</fullName>
    </submittedName>
</protein>
<organism evidence="1 2">
    <name type="scientific">Bacillus thuringiensis serovar vazensis</name>
    <dbReference type="NCBI Taxonomy" id="180867"/>
    <lineage>
        <taxon>Bacteria</taxon>
        <taxon>Bacillati</taxon>
        <taxon>Bacillota</taxon>
        <taxon>Bacilli</taxon>
        <taxon>Bacillales</taxon>
        <taxon>Bacillaceae</taxon>
        <taxon>Bacillus</taxon>
        <taxon>Bacillus cereus group</taxon>
    </lineage>
</organism>
<dbReference type="GO" id="GO:0008168">
    <property type="term" value="F:methyltransferase activity"/>
    <property type="evidence" value="ECO:0007669"/>
    <property type="project" value="UniProtKB-KW"/>
</dbReference>
<gene>
    <name evidence="1" type="ORF">BK749_06235</name>
</gene>
<name>A0A243D0U9_BACTU</name>